<evidence type="ECO:0000313" key="10">
    <source>
        <dbReference type="Proteomes" id="UP000187013"/>
    </source>
</evidence>
<dbReference type="Gene3D" id="3.30.230.130">
    <property type="entry name" value="Cullin, Chain C, Domain 2"/>
    <property type="match status" value="1"/>
</dbReference>
<dbReference type="Proteomes" id="UP000187013">
    <property type="component" value="Unassembled WGS sequence"/>
</dbReference>
<dbReference type="Gene3D" id="1.10.10.10">
    <property type="entry name" value="Winged helix-like DNA-binding domain superfamily/Winged helix DNA-binding domain"/>
    <property type="match status" value="1"/>
</dbReference>
<name>A0A1Q3A3D5_ZYGRO</name>
<dbReference type="SMART" id="SM01013">
    <property type="entry name" value="APC2"/>
    <property type="match status" value="1"/>
</dbReference>
<sequence length="818" mass="94096">MNAVMRAGEDLKRLLVQIQEVALRTHPNCEDDLESLLTWINPNEPQSNHQCKPPTLRLKNSIKMLVNQYYNMELREDERDTGYLFIQLVRQFYVYQVRLHFFASLSNLHTFKDVQRLVKYYEFPLKYVYIFENCPEEWIGERDGLMHYLLNRHKKLRINVVSRLKDLVMEDDFDLAMDVVKWLNESNSNVSSMDLMLDLIVEKISRFCQDQMTGTWNNRFLIMETFNRFITSYWSQFCLLLACPEDNHELTTVVYHLFERQFVKLRTKEIFDIVVGVYPDSKPTLLELRRVLVKSKDFTQIVVEFLSNFERQIFNPSISTVNALLAYVKTVKAFLTLDPTGRCLNSVSAFVKPYFQERNDLVTVLLYAILELQSEEFEGPARAYLDTNSLNQLSQELKDPEFGIESSFETIPQADLLSRPASTATTAAMLDPRLPYKSVIKNFLQWTPEPMDTISKNYSKSLSASRNLLDILMDMFESKDFFVSEFLSLLTRKLLTLKLYTLDRKWSHCLRLLKTKFGPAGAAAVVATGIGGGDGGSIDGVRGGDPSNINNIDVMLRDVRGSSELCKRMHQVAGLDQRIYPKFISPLYWNRDNSSNGWTFQLDPQMALELDKYCQVYSEIKPGRALHLYKDQGIVVLTLSFQDGRKKRCEATLEQCSVIQQFDASTATTTGLTEQMIGARLQMDPARARAALQHWVQEGVLYYDGNAYKTREYLDDQPAENLPASKDSSASSQARTMSPDRDSRLTSILEQTWPFIQGMLTNLGALKVKKIHSFLKVTTPKELGFSMVTPSQLESYLHSLVEEERLICTTNDTYKLPK</sequence>
<comment type="caution">
    <text evidence="9">The sequence shown here is derived from an EMBL/GenBank/DDBJ whole genome shotgun (WGS) entry which is preliminary data.</text>
</comment>
<dbReference type="SUPFAM" id="SSF75632">
    <property type="entry name" value="Cullin homology domain"/>
    <property type="match status" value="1"/>
</dbReference>
<feature type="region of interest" description="Disordered" evidence="7">
    <location>
        <begin position="717"/>
        <end position="742"/>
    </location>
</feature>
<proteinExistence type="inferred from homology"/>
<keyword evidence="4" id="KW-0833">Ubl conjugation pathway</keyword>
<dbReference type="Pfam" id="PF25773">
    <property type="entry name" value="TPR_ANAPC2"/>
    <property type="match status" value="1"/>
</dbReference>
<dbReference type="PANTHER" id="PTHR45957">
    <property type="entry name" value="ANAPHASE-PROMOTING COMPLEX SUBUNIT 2"/>
    <property type="match status" value="1"/>
</dbReference>
<dbReference type="PANTHER" id="PTHR45957:SF1">
    <property type="entry name" value="ANAPHASE-PROMOTING COMPLEX SUBUNIT 2"/>
    <property type="match status" value="1"/>
</dbReference>
<feature type="compositionally biased region" description="Polar residues" evidence="7">
    <location>
        <begin position="726"/>
        <end position="736"/>
    </location>
</feature>
<evidence type="ECO:0000256" key="6">
    <source>
        <dbReference type="PROSITE-ProRule" id="PRU00330"/>
    </source>
</evidence>
<protein>
    <recommendedName>
        <fullName evidence="1">Anaphase-promoting complex subunit 2</fullName>
    </recommendedName>
</protein>
<dbReference type="GO" id="GO:0070979">
    <property type="term" value="P:protein K11-linked ubiquitination"/>
    <property type="evidence" value="ECO:0007669"/>
    <property type="project" value="TreeGrafter"/>
</dbReference>
<dbReference type="SUPFAM" id="SSF46785">
    <property type="entry name" value="Winged helix' DNA-binding domain"/>
    <property type="match status" value="1"/>
</dbReference>
<evidence type="ECO:0000256" key="7">
    <source>
        <dbReference type="SAM" id="MobiDB-lite"/>
    </source>
</evidence>
<evidence type="ECO:0000313" key="9">
    <source>
        <dbReference type="EMBL" id="GAV50216.1"/>
    </source>
</evidence>
<dbReference type="InterPro" id="IPR016158">
    <property type="entry name" value="Cullin_homology"/>
</dbReference>
<evidence type="ECO:0000256" key="3">
    <source>
        <dbReference type="ARBA" id="ARBA00022776"/>
    </source>
</evidence>
<keyword evidence="3" id="KW-0498">Mitosis</keyword>
<dbReference type="InterPro" id="IPR036390">
    <property type="entry name" value="WH_DNA-bd_sf"/>
</dbReference>
<dbReference type="Pfam" id="PF08672">
    <property type="entry name" value="ANAPC2"/>
    <property type="match status" value="1"/>
</dbReference>
<feature type="domain" description="Cullin family profile" evidence="8">
    <location>
        <begin position="471"/>
        <end position="696"/>
    </location>
</feature>
<dbReference type="EMBL" id="BDGX01000021">
    <property type="protein sequence ID" value="GAV50216.1"/>
    <property type="molecule type" value="Genomic_DNA"/>
</dbReference>
<dbReference type="InterPro" id="IPR014786">
    <property type="entry name" value="ANAPC2_C"/>
</dbReference>
<dbReference type="OrthoDB" id="5581181at2759"/>
<dbReference type="InterPro" id="IPR036388">
    <property type="entry name" value="WH-like_DNA-bd_sf"/>
</dbReference>
<evidence type="ECO:0000256" key="1">
    <source>
        <dbReference type="ARBA" id="ARBA00016068"/>
    </source>
</evidence>
<gene>
    <name evidence="9" type="ORF">ZYGR_0U00720</name>
</gene>
<evidence type="ECO:0000256" key="5">
    <source>
        <dbReference type="ARBA" id="ARBA00023306"/>
    </source>
</evidence>
<dbReference type="GO" id="GO:0005680">
    <property type="term" value="C:anaphase-promoting complex"/>
    <property type="evidence" value="ECO:0007669"/>
    <property type="project" value="TreeGrafter"/>
</dbReference>
<evidence type="ECO:0000259" key="8">
    <source>
        <dbReference type="PROSITE" id="PS50069"/>
    </source>
</evidence>
<dbReference type="AlphaFoldDB" id="A0A1Q3A3D5"/>
<dbReference type="InterPro" id="IPR057975">
    <property type="entry name" value="TPR_ANAPC2"/>
</dbReference>
<dbReference type="InterPro" id="IPR036317">
    <property type="entry name" value="Cullin_homology_sf"/>
</dbReference>
<dbReference type="eggNOG" id="KOG2165">
    <property type="taxonomic scope" value="Eukaryota"/>
</dbReference>
<evidence type="ECO:0000256" key="4">
    <source>
        <dbReference type="ARBA" id="ARBA00022786"/>
    </source>
</evidence>
<dbReference type="InterPro" id="IPR044554">
    <property type="entry name" value="ANAPC2"/>
</dbReference>
<organism evidence="9 10">
    <name type="scientific">Zygosaccharomyces rouxii</name>
    <dbReference type="NCBI Taxonomy" id="4956"/>
    <lineage>
        <taxon>Eukaryota</taxon>
        <taxon>Fungi</taxon>
        <taxon>Dikarya</taxon>
        <taxon>Ascomycota</taxon>
        <taxon>Saccharomycotina</taxon>
        <taxon>Saccharomycetes</taxon>
        <taxon>Saccharomycetales</taxon>
        <taxon>Saccharomycetaceae</taxon>
        <taxon>Zygosaccharomyces</taxon>
    </lineage>
</organism>
<dbReference type="PROSITE" id="PS50069">
    <property type="entry name" value="CULLIN_2"/>
    <property type="match status" value="1"/>
</dbReference>
<comment type="similarity">
    <text evidence="6">Belongs to the cullin family.</text>
</comment>
<reference evidence="9 10" key="1">
    <citation type="submission" date="2016-08" db="EMBL/GenBank/DDBJ databases">
        <title>Draft genome sequence of allopolyploid Zygosaccharomyces rouxii.</title>
        <authorList>
            <person name="Watanabe J."/>
            <person name="Uehara K."/>
            <person name="Mogi Y."/>
            <person name="Tsukioka Y."/>
        </authorList>
    </citation>
    <scope>NUCLEOTIDE SEQUENCE [LARGE SCALE GENOMIC DNA]</scope>
    <source>
        <strain evidence="9 10">NBRC 110957</strain>
    </source>
</reference>
<keyword evidence="5" id="KW-0131">Cell cycle</keyword>
<dbReference type="GO" id="GO:0007091">
    <property type="term" value="P:metaphase/anaphase transition of mitotic cell cycle"/>
    <property type="evidence" value="ECO:0007669"/>
    <property type="project" value="TreeGrafter"/>
</dbReference>
<accession>A0A1Q3A3D5</accession>
<evidence type="ECO:0000256" key="2">
    <source>
        <dbReference type="ARBA" id="ARBA00022618"/>
    </source>
</evidence>
<keyword evidence="2" id="KW-0132">Cell division</keyword>